<proteinExistence type="predicted"/>
<protein>
    <recommendedName>
        <fullName evidence="4">Pentapeptide repeat-containing protein</fullName>
    </recommendedName>
</protein>
<evidence type="ECO:0000256" key="1">
    <source>
        <dbReference type="SAM" id="Phobius"/>
    </source>
</evidence>
<keyword evidence="1" id="KW-0812">Transmembrane</keyword>
<sequence length="479" mass="54330">MALEKVRSDSIISTSDRSEHLIKKGRFSYWTRVIISILPTIIFGVFTVTFTVQQNDFFRKTREQDVLVADAQNKRLIFDNYIDVISDRLLSSQFRRNNSEHLLTIRAKTLTALRHLDAHYKSEIIFFLYENKLIREDVPEAERLDLDGADLTSVRFTRSSTRRCILPNLYLPGVVALDIVFDGCRLMDSVFNGGTFNRSQFISCSLGQTQFIDTSLDYATFLGSDLDGVNFKGTLLTNTKFLDTFVQNLTLINTDMLGSNMNDSDIILPYTERPNYIINTRFPNGSFSNIDSKQLVIDGGAEIECSSENFSSWGTIRTQQRWQYYNKDNNETNNSLKSLLNPAKGNCCFVTNTTNLVYQQIVVTNYSVLIKSGKACCNLSAYMGCLEPDLNDHVVITVRFINTLNLSYSEESLVMPSQGNGFQYFTKLHPIPTDTYMISVRPGAEMNSSSMLPTPRYCAVDDIQVFIFDHKNKTGNCGT</sequence>
<keyword evidence="1" id="KW-0472">Membrane</keyword>
<evidence type="ECO:0000313" key="2">
    <source>
        <dbReference type="EMBL" id="CAF1162921.1"/>
    </source>
</evidence>
<accession>A0A814TPB4</accession>
<comment type="caution">
    <text evidence="2">The sequence shown here is derived from an EMBL/GenBank/DDBJ whole genome shotgun (WGS) entry which is preliminary data.</text>
</comment>
<dbReference type="EMBL" id="CAJNOH010001008">
    <property type="protein sequence ID" value="CAF1162921.1"/>
    <property type="molecule type" value="Genomic_DNA"/>
</dbReference>
<organism evidence="2 3">
    <name type="scientific">Rotaria sordida</name>
    <dbReference type="NCBI Taxonomy" id="392033"/>
    <lineage>
        <taxon>Eukaryota</taxon>
        <taxon>Metazoa</taxon>
        <taxon>Spiralia</taxon>
        <taxon>Gnathifera</taxon>
        <taxon>Rotifera</taxon>
        <taxon>Eurotatoria</taxon>
        <taxon>Bdelloidea</taxon>
        <taxon>Philodinida</taxon>
        <taxon>Philodinidae</taxon>
        <taxon>Rotaria</taxon>
    </lineage>
</organism>
<gene>
    <name evidence="2" type="ORF">PYM288_LOCUS22844</name>
</gene>
<reference evidence="2" key="1">
    <citation type="submission" date="2021-02" db="EMBL/GenBank/DDBJ databases">
        <authorList>
            <person name="Nowell W R."/>
        </authorList>
    </citation>
    <scope>NUCLEOTIDE SEQUENCE</scope>
</reference>
<dbReference type="InterPro" id="IPR001646">
    <property type="entry name" value="5peptide_repeat"/>
</dbReference>
<dbReference type="Proteomes" id="UP000663854">
    <property type="component" value="Unassembled WGS sequence"/>
</dbReference>
<evidence type="ECO:0008006" key="4">
    <source>
        <dbReference type="Google" id="ProtNLM"/>
    </source>
</evidence>
<dbReference type="Pfam" id="PF13599">
    <property type="entry name" value="Pentapeptide_4"/>
    <property type="match status" value="1"/>
</dbReference>
<keyword evidence="1" id="KW-1133">Transmembrane helix</keyword>
<name>A0A814TPB4_9BILA</name>
<feature type="transmembrane region" description="Helical" evidence="1">
    <location>
        <begin position="29"/>
        <end position="52"/>
    </location>
</feature>
<evidence type="ECO:0000313" key="3">
    <source>
        <dbReference type="Proteomes" id="UP000663854"/>
    </source>
</evidence>
<dbReference type="SUPFAM" id="SSF141571">
    <property type="entry name" value="Pentapeptide repeat-like"/>
    <property type="match status" value="1"/>
</dbReference>
<dbReference type="Gene3D" id="2.160.20.80">
    <property type="entry name" value="E3 ubiquitin-protein ligase SopA"/>
    <property type="match status" value="1"/>
</dbReference>
<dbReference type="AlphaFoldDB" id="A0A814TPB4"/>